<gene>
    <name evidence="8" type="ORF">FB468_2309</name>
</gene>
<dbReference type="GO" id="GO:0006000">
    <property type="term" value="P:fructose metabolic process"/>
    <property type="evidence" value="ECO:0007669"/>
    <property type="project" value="UniProtKB-ARBA"/>
</dbReference>
<comment type="similarity">
    <text evidence="1 6">Belongs to the carbohydrate kinase PfkB family.</text>
</comment>
<evidence type="ECO:0000256" key="4">
    <source>
        <dbReference type="ARBA" id="ARBA00022777"/>
    </source>
</evidence>
<reference evidence="8 9" key="1">
    <citation type="submission" date="2019-06" db="EMBL/GenBank/DDBJ databases">
        <title>Sequencing the genomes of 1000 actinobacteria strains.</title>
        <authorList>
            <person name="Klenk H.-P."/>
        </authorList>
    </citation>
    <scope>NUCLEOTIDE SEQUENCE [LARGE SCALE GENOMIC DNA]</scope>
    <source>
        <strain evidence="8 9">DSM 8803</strain>
    </source>
</reference>
<dbReference type="PROSITE" id="PS00584">
    <property type="entry name" value="PFKB_KINASES_2"/>
    <property type="match status" value="1"/>
</dbReference>
<keyword evidence="4 6" id="KW-0418">Kinase</keyword>
<keyword evidence="2 6" id="KW-0808">Transferase</keyword>
<keyword evidence="3" id="KW-0547">Nucleotide-binding</keyword>
<protein>
    <submittedName>
        <fullName evidence="8">2-dehydro-3-deoxygluconokinase</fullName>
    </submittedName>
</protein>
<dbReference type="PANTHER" id="PTHR43085">
    <property type="entry name" value="HEXOKINASE FAMILY MEMBER"/>
    <property type="match status" value="1"/>
</dbReference>
<dbReference type="CDD" id="cd01166">
    <property type="entry name" value="KdgK"/>
    <property type="match status" value="1"/>
</dbReference>
<evidence type="ECO:0000313" key="8">
    <source>
        <dbReference type="EMBL" id="TQL44258.1"/>
    </source>
</evidence>
<evidence type="ECO:0000256" key="1">
    <source>
        <dbReference type="ARBA" id="ARBA00010688"/>
    </source>
</evidence>
<dbReference type="AlphaFoldDB" id="A0A542Y829"/>
<organism evidence="8 9">
    <name type="scientific">Leucobacter komagatae</name>
    <dbReference type="NCBI Taxonomy" id="55969"/>
    <lineage>
        <taxon>Bacteria</taxon>
        <taxon>Bacillati</taxon>
        <taxon>Actinomycetota</taxon>
        <taxon>Actinomycetes</taxon>
        <taxon>Micrococcales</taxon>
        <taxon>Microbacteriaceae</taxon>
        <taxon>Leucobacter</taxon>
    </lineage>
</organism>
<comment type="caution">
    <text evidence="8">The sequence shown here is derived from an EMBL/GenBank/DDBJ whole genome shotgun (WGS) entry which is preliminary data.</text>
</comment>
<dbReference type="SUPFAM" id="SSF53613">
    <property type="entry name" value="Ribokinase-like"/>
    <property type="match status" value="1"/>
</dbReference>
<dbReference type="InterPro" id="IPR050306">
    <property type="entry name" value="PfkB_Carbo_kinase"/>
</dbReference>
<sequence length="316" mass="32051">MTAPLLVTVGECLGLVSGVGAGGLAYGTQAEISFGGAEGNVAICASRLGARVAWVGRVGADPFGERIERTLRGEGVDVHATRDPKRFTAMMLKERTGEGATRVSYLRDGAAGSGITPADLPSGLIAGASVLHITGISAGLSSSSRDTVFAAVAAARAAGVTVSFDVNHRSKLWAAEDAAATYQELAAAADIVFAGEDEAEILVGPGAAPELALRLAALGPREVVVKRGERGAYALVAGVAHDEPAVNVRAIDTVGAGDAFVGAYLAEHLRGGSLPERMGVAAASGALACLRTGDWEAMPTRAQLRALRAGGDPVER</sequence>
<dbReference type="RefSeq" id="WP_141887466.1">
    <property type="nucleotide sequence ID" value="NZ_BAAAUY010000011.1"/>
</dbReference>
<name>A0A542Y829_9MICO</name>
<evidence type="ECO:0000256" key="3">
    <source>
        <dbReference type="ARBA" id="ARBA00022741"/>
    </source>
</evidence>
<evidence type="ECO:0000256" key="2">
    <source>
        <dbReference type="ARBA" id="ARBA00022679"/>
    </source>
</evidence>
<dbReference type="InterPro" id="IPR011611">
    <property type="entry name" value="PfkB_dom"/>
</dbReference>
<dbReference type="GO" id="GO:0008865">
    <property type="term" value="F:fructokinase activity"/>
    <property type="evidence" value="ECO:0007669"/>
    <property type="project" value="UniProtKB-ARBA"/>
</dbReference>
<evidence type="ECO:0000313" key="9">
    <source>
        <dbReference type="Proteomes" id="UP000319094"/>
    </source>
</evidence>
<dbReference type="InterPro" id="IPR002139">
    <property type="entry name" value="Ribo/fructo_kinase"/>
</dbReference>
<keyword evidence="9" id="KW-1185">Reference proteome</keyword>
<evidence type="ECO:0000256" key="5">
    <source>
        <dbReference type="ARBA" id="ARBA00022840"/>
    </source>
</evidence>
<keyword evidence="5" id="KW-0067">ATP-binding</keyword>
<dbReference type="EMBL" id="VFON01000001">
    <property type="protein sequence ID" value="TQL44258.1"/>
    <property type="molecule type" value="Genomic_DNA"/>
</dbReference>
<evidence type="ECO:0000256" key="6">
    <source>
        <dbReference type="RuleBase" id="RU003704"/>
    </source>
</evidence>
<feature type="domain" description="Carbohydrate kinase PfkB" evidence="7">
    <location>
        <begin position="6"/>
        <end position="300"/>
    </location>
</feature>
<accession>A0A542Y829</accession>
<dbReference type="PANTHER" id="PTHR43085:SF1">
    <property type="entry name" value="PSEUDOURIDINE KINASE-RELATED"/>
    <property type="match status" value="1"/>
</dbReference>
<dbReference type="GO" id="GO:0005524">
    <property type="term" value="F:ATP binding"/>
    <property type="evidence" value="ECO:0007669"/>
    <property type="project" value="UniProtKB-KW"/>
</dbReference>
<dbReference type="OrthoDB" id="9808601at2"/>
<evidence type="ECO:0000259" key="7">
    <source>
        <dbReference type="Pfam" id="PF00294"/>
    </source>
</evidence>
<dbReference type="PRINTS" id="PR00990">
    <property type="entry name" value="RIBOKINASE"/>
</dbReference>
<proteinExistence type="inferred from homology"/>
<dbReference type="InterPro" id="IPR029056">
    <property type="entry name" value="Ribokinase-like"/>
</dbReference>
<dbReference type="InterPro" id="IPR002173">
    <property type="entry name" value="Carboh/pur_kinase_PfkB_CS"/>
</dbReference>
<dbReference type="Pfam" id="PF00294">
    <property type="entry name" value="PfkB"/>
    <property type="match status" value="1"/>
</dbReference>
<dbReference type="Proteomes" id="UP000319094">
    <property type="component" value="Unassembled WGS sequence"/>
</dbReference>
<dbReference type="Gene3D" id="3.40.1190.20">
    <property type="match status" value="1"/>
</dbReference>